<dbReference type="RefSeq" id="WP_216878608.1">
    <property type="nucleotide sequence ID" value="NZ_JAERQM010000008.1"/>
</dbReference>
<reference evidence="2 3" key="1">
    <citation type="submission" date="2021-01" db="EMBL/GenBank/DDBJ databases">
        <title>Roseomonas sp. nov, a bacterium isolated from an oil production mixture in Yumen Oilfield.</title>
        <authorList>
            <person name="Wu D."/>
        </authorList>
    </citation>
    <scope>NUCLEOTIDE SEQUENCE [LARGE SCALE GENOMIC DNA]</scope>
    <source>
        <strain evidence="2 3">ROY-5-3</strain>
    </source>
</reference>
<organism evidence="2 3">
    <name type="scientific">Falsiroseomonas oleicola</name>
    <dbReference type="NCBI Taxonomy" id="2801474"/>
    <lineage>
        <taxon>Bacteria</taxon>
        <taxon>Pseudomonadati</taxon>
        <taxon>Pseudomonadota</taxon>
        <taxon>Alphaproteobacteria</taxon>
        <taxon>Acetobacterales</taxon>
        <taxon>Roseomonadaceae</taxon>
        <taxon>Falsiroseomonas</taxon>
    </lineage>
</organism>
<dbReference type="EMBL" id="JAERQM010000008">
    <property type="protein sequence ID" value="MBU8546589.1"/>
    <property type="molecule type" value="Genomic_DNA"/>
</dbReference>
<dbReference type="PANTHER" id="PTHR37302:SF1">
    <property type="entry name" value="PROTEIN DINB"/>
    <property type="match status" value="1"/>
</dbReference>
<name>A0ABS6HD02_9PROT</name>
<proteinExistence type="predicted"/>
<dbReference type="InterPro" id="IPR007837">
    <property type="entry name" value="DinB"/>
</dbReference>
<dbReference type="Proteomes" id="UP000689967">
    <property type="component" value="Unassembled WGS sequence"/>
</dbReference>
<comment type="caution">
    <text evidence="2">The sequence shown here is derived from an EMBL/GenBank/DDBJ whole genome shotgun (WGS) entry which is preliminary data.</text>
</comment>
<dbReference type="PANTHER" id="PTHR37302">
    <property type="entry name" value="SLR1116 PROTEIN"/>
    <property type="match status" value="1"/>
</dbReference>
<protein>
    <submittedName>
        <fullName evidence="2">DinB family protein</fullName>
    </submittedName>
</protein>
<sequence>MVTVEWVRLMAAYNTEMNGRLYAAASTLTEGQRREDRGAFFGSVHGTLSHLMWGDAIWMSRFAGWPAPGCGIKDSPALHPDWALMHAARRDLDARIEAWAEALEPAWLEGSLGWFSGAMGREISRPRWVLVTHFVNHQTHHRGQVHALLTGLGARTGDTDLPFILPETSFG</sequence>
<accession>A0ABS6HD02</accession>
<evidence type="ECO:0000313" key="3">
    <source>
        <dbReference type="Proteomes" id="UP000689967"/>
    </source>
</evidence>
<dbReference type="Pfam" id="PF05163">
    <property type="entry name" value="DinB"/>
    <property type="match status" value="1"/>
</dbReference>
<gene>
    <name evidence="2" type="ORF">JJQ90_22910</name>
</gene>
<evidence type="ECO:0000256" key="1">
    <source>
        <dbReference type="ARBA" id="ARBA00022723"/>
    </source>
</evidence>
<keyword evidence="1" id="KW-0479">Metal-binding</keyword>
<keyword evidence="3" id="KW-1185">Reference proteome</keyword>
<evidence type="ECO:0000313" key="2">
    <source>
        <dbReference type="EMBL" id="MBU8546589.1"/>
    </source>
</evidence>